<comment type="caution">
    <text evidence="7">The sequence shown here is derived from an EMBL/GenBank/DDBJ whole genome shotgun (WGS) entry which is preliminary data.</text>
</comment>
<sequence>MAREEELKRIDLKVNVSCCDGCRRKVMKAMSLKGVLRTEIQPSHDRVTVVGDVDVNVLVKKLAKVGKIAEALPPAPAEKGKKQRDDAGRKDGDRAVPAQAQPQAEEEKCKGKDDAGGKAAAKAAPGKHEGCKKCAREAAARAVGDSGDHCSGKKAPSKKDNNAAGGGWGGEEGGDADADADGLDAEPLTVAPHHHYAQAQAQQHYHRAEPAMVVPVHVPPTYYYPPPAAAAMPYYGYYGMPPPPPPMAMAMGVAPPSQWHTQARPQPSRFDEDFFDDDNTVGCSVM</sequence>
<dbReference type="PANTHER" id="PTHR45868">
    <property type="entry name" value="HEAVY METAL-ASSOCIATED ISOPRENYLATED PLANT PROTEIN 33-RELATED"/>
    <property type="match status" value="1"/>
</dbReference>
<dbReference type="InterPro" id="IPR036163">
    <property type="entry name" value="HMA_dom_sf"/>
</dbReference>
<dbReference type="PROSITE" id="PS50846">
    <property type="entry name" value="HMA_2"/>
    <property type="match status" value="1"/>
</dbReference>
<dbReference type="EMBL" id="NCVQ01000003">
    <property type="protein sequence ID" value="PWZ40869.1"/>
    <property type="molecule type" value="Genomic_DNA"/>
</dbReference>
<dbReference type="ExpressionAtlas" id="A0A3L6G171">
    <property type="expression patterns" value="baseline"/>
</dbReference>
<feature type="compositionally biased region" description="Basic and acidic residues" evidence="5">
    <location>
        <begin position="146"/>
        <end position="161"/>
    </location>
</feature>
<evidence type="ECO:0000256" key="2">
    <source>
        <dbReference type="ARBA" id="ARBA00022723"/>
    </source>
</evidence>
<feature type="compositionally biased region" description="Acidic residues" evidence="5">
    <location>
        <begin position="172"/>
        <end position="183"/>
    </location>
</feature>
<keyword evidence="3" id="KW-0449">Lipoprotein</keyword>
<feature type="region of interest" description="Disordered" evidence="5">
    <location>
        <begin position="144"/>
        <end position="183"/>
    </location>
</feature>
<dbReference type="GO" id="GO:0046872">
    <property type="term" value="F:metal ion binding"/>
    <property type="evidence" value="ECO:0007669"/>
    <property type="project" value="UniProtKB-KW"/>
</dbReference>
<evidence type="ECO:0000256" key="1">
    <source>
        <dbReference type="ARBA" id="ARBA00022481"/>
    </source>
</evidence>
<dbReference type="Gene3D" id="3.30.70.100">
    <property type="match status" value="1"/>
</dbReference>
<dbReference type="AlphaFoldDB" id="A0A3L6G171"/>
<evidence type="ECO:0000259" key="6">
    <source>
        <dbReference type="PROSITE" id="PS50846"/>
    </source>
</evidence>
<keyword evidence="3" id="KW-0636">Prenylation</keyword>
<evidence type="ECO:0000256" key="5">
    <source>
        <dbReference type="SAM" id="MobiDB-lite"/>
    </source>
</evidence>
<feature type="region of interest" description="Disordered" evidence="5">
    <location>
        <begin position="73"/>
        <end position="131"/>
    </location>
</feature>
<comment type="similarity">
    <text evidence="4">Belongs to the HIPP family.</text>
</comment>
<keyword evidence="2" id="KW-0479">Metal-binding</keyword>
<dbReference type="InterPro" id="IPR006121">
    <property type="entry name" value="HMA_dom"/>
</dbReference>
<dbReference type="PANTHER" id="PTHR45868:SF14">
    <property type="entry name" value="OS08G0205500 PROTEIN"/>
    <property type="match status" value="1"/>
</dbReference>
<evidence type="ECO:0000256" key="3">
    <source>
        <dbReference type="ARBA" id="ARBA00023289"/>
    </source>
</evidence>
<reference evidence="7" key="1">
    <citation type="journal article" date="2018" name="Nat. Genet.">
        <title>Extensive intraspecific gene order and gene structural variations between Mo17 and other maize genomes.</title>
        <authorList>
            <person name="Sun S."/>
            <person name="Zhou Y."/>
            <person name="Chen J."/>
            <person name="Shi J."/>
            <person name="Zhao H."/>
            <person name="Zhao H."/>
            <person name="Song W."/>
            <person name="Zhang M."/>
            <person name="Cui Y."/>
            <person name="Dong X."/>
            <person name="Liu H."/>
            <person name="Ma X."/>
            <person name="Jiao Y."/>
            <person name="Wang B."/>
            <person name="Wei X."/>
            <person name="Stein J.C."/>
            <person name="Glaubitz J.C."/>
            <person name="Lu F."/>
            <person name="Yu G."/>
            <person name="Liang C."/>
            <person name="Fengler K."/>
            <person name="Li B."/>
            <person name="Rafalski A."/>
            <person name="Schnable P.S."/>
            <person name="Ware D.H."/>
            <person name="Buckler E.S."/>
            <person name="Lai J."/>
        </authorList>
    </citation>
    <scope>NUCLEOTIDE SEQUENCE [LARGE SCALE GENOMIC DNA]</scope>
    <source>
        <tissue evidence="7">Seedling</tissue>
    </source>
</reference>
<dbReference type="CDD" id="cd00371">
    <property type="entry name" value="HMA"/>
    <property type="match status" value="1"/>
</dbReference>
<evidence type="ECO:0000256" key="4">
    <source>
        <dbReference type="ARBA" id="ARBA00024045"/>
    </source>
</evidence>
<feature type="compositionally biased region" description="Basic and acidic residues" evidence="5">
    <location>
        <begin position="105"/>
        <end position="116"/>
    </location>
</feature>
<feature type="domain" description="HMA" evidence="6">
    <location>
        <begin position="7"/>
        <end position="70"/>
    </location>
</feature>
<name>A0A3L6G171_MAIZE</name>
<accession>A0A3L6G171</accession>
<keyword evidence="1" id="KW-0488">Methylation</keyword>
<gene>
    <name evidence="7" type="ORF">Zm00014a_028724</name>
</gene>
<organism evidence="7">
    <name type="scientific">Zea mays</name>
    <name type="common">Maize</name>
    <dbReference type="NCBI Taxonomy" id="4577"/>
    <lineage>
        <taxon>Eukaryota</taxon>
        <taxon>Viridiplantae</taxon>
        <taxon>Streptophyta</taxon>
        <taxon>Embryophyta</taxon>
        <taxon>Tracheophyta</taxon>
        <taxon>Spermatophyta</taxon>
        <taxon>Magnoliopsida</taxon>
        <taxon>Liliopsida</taxon>
        <taxon>Poales</taxon>
        <taxon>Poaceae</taxon>
        <taxon>PACMAD clade</taxon>
        <taxon>Panicoideae</taxon>
        <taxon>Andropogonodae</taxon>
        <taxon>Andropogoneae</taxon>
        <taxon>Tripsacinae</taxon>
        <taxon>Zea</taxon>
    </lineage>
</organism>
<feature type="compositionally biased region" description="Basic and acidic residues" evidence="5">
    <location>
        <begin position="78"/>
        <end position="94"/>
    </location>
</feature>
<proteinExistence type="inferred from homology"/>
<dbReference type="SUPFAM" id="SSF55008">
    <property type="entry name" value="HMA, heavy metal-associated domain"/>
    <property type="match status" value="1"/>
</dbReference>
<dbReference type="Proteomes" id="UP000251960">
    <property type="component" value="Chromosome 2"/>
</dbReference>
<protein>
    <recommendedName>
        <fullName evidence="6">HMA domain-containing protein</fullName>
    </recommendedName>
</protein>
<evidence type="ECO:0000313" key="7">
    <source>
        <dbReference type="EMBL" id="PWZ40869.1"/>
    </source>
</evidence>
<dbReference type="Pfam" id="PF00403">
    <property type="entry name" value="HMA"/>
    <property type="match status" value="1"/>
</dbReference>